<feature type="transmembrane region" description="Helical" evidence="1">
    <location>
        <begin position="283"/>
        <end position="302"/>
    </location>
</feature>
<dbReference type="EMBL" id="FOXQ01000011">
    <property type="protein sequence ID" value="SFQ41159.1"/>
    <property type="molecule type" value="Genomic_DNA"/>
</dbReference>
<dbReference type="STRING" id="1465490.SAMN05444277_11161"/>
<organism evidence="5 6">
    <name type="scientific">Parafilimonas terrae</name>
    <dbReference type="NCBI Taxonomy" id="1465490"/>
    <lineage>
        <taxon>Bacteria</taxon>
        <taxon>Pseudomonadati</taxon>
        <taxon>Bacteroidota</taxon>
        <taxon>Chitinophagia</taxon>
        <taxon>Chitinophagales</taxon>
        <taxon>Chitinophagaceae</taxon>
        <taxon>Parafilimonas</taxon>
    </lineage>
</organism>
<feature type="transmembrane region" description="Helical" evidence="1">
    <location>
        <begin position="362"/>
        <end position="378"/>
    </location>
</feature>
<gene>
    <name evidence="5" type="ORF">SAMN05444277_11161</name>
</gene>
<evidence type="ECO:0000313" key="5">
    <source>
        <dbReference type="EMBL" id="SFQ41159.1"/>
    </source>
</evidence>
<protein>
    <submittedName>
        <fullName evidence="5">Uncharacterized protein</fullName>
    </submittedName>
</protein>
<keyword evidence="1" id="KW-1133">Transmembrane helix</keyword>
<evidence type="ECO:0000256" key="2">
    <source>
        <dbReference type="SAM" id="SignalP"/>
    </source>
</evidence>
<dbReference type="AlphaFoldDB" id="A0A1I5YAE5"/>
<dbReference type="InterPro" id="IPR057436">
    <property type="entry name" value="5TMH_Lnb"/>
</dbReference>
<sequence length="386" mass="43955">MKGFILGILLLCISPLLNAQNNSAHMRISVITCGPGNELYSLFGHTALRIIDSVNHTDVVYNWGGFTFDQPNFYLKFMRGKLLYYSSADAFPEFMYEYIYDHRTVYEQELKIDSASKQNIINAVNFNMQGNNRFYKYDFLLDNCTTRVKDIVLKNIQGDTIHNRIVPAGTTSRDLIHYYLERGGQHWTKIGIDILLGGRVDQVVSNDEAMFMPEFFMKGLATSSDKGVYVAKNKTVLLKGDNGDGSSGKYIPLITLTIISVALFVVSKLHAKWAKRFTSFADALLLYITGLIGLLLLFMWFATDHTVCKNNINLVWALPFNLPVAFCLIKKPSWLSNYFFIVAVITAVFIATWFWVPQQLNIALLPVVILLLNRYINLSNKYRKVI</sequence>
<reference evidence="5 6" key="1">
    <citation type="submission" date="2016-10" db="EMBL/GenBank/DDBJ databases">
        <authorList>
            <person name="de Groot N.N."/>
        </authorList>
    </citation>
    <scope>NUCLEOTIDE SEQUENCE [LARGE SCALE GENOMIC DNA]</scope>
    <source>
        <strain evidence="5 6">DSM 28286</strain>
    </source>
</reference>
<keyword evidence="1" id="KW-0472">Membrane</keyword>
<feature type="signal peptide" evidence="2">
    <location>
        <begin position="1"/>
        <end position="19"/>
    </location>
</feature>
<proteinExistence type="predicted"/>
<evidence type="ECO:0000313" key="6">
    <source>
        <dbReference type="Proteomes" id="UP000199031"/>
    </source>
</evidence>
<feature type="domain" description="Lnb-like transmembrane" evidence="4">
    <location>
        <begin position="252"/>
        <end position="379"/>
    </location>
</feature>
<dbReference type="RefSeq" id="WP_090660965.1">
    <property type="nucleotide sequence ID" value="NZ_FOXQ01000011.1"/>
</dbReference>
<feature type="transmembrane region" description="Helical" evidence="1">
    <location>
        <begin position="314"/>
        <end position="330"/>
    </location>
</feature>
<keyword evidence="6" id="KW-1185">Reference proteome</keyword>
<feature type="domain" description="Lnb N-terminal periplasmic" evidence="3">
    <location>
        <begin position="19"/>
        <end position="157"/>
    </location>
</feature>
<keyword evidence="1" id="KW-0812">Transmembrane</keyword>
<evidence type="ECO:0000259" key="3">
    <source>
        <dbReference type="Pfam" id="PF13387"/>
    </source>
</evidence>
<accession>A0A1I5YAE5</accession>
<dbReference type="Proteomes" id="UP000199031">
    <property type="component" value="Unassembled WGS sequence"/>
</dbReference>
<feature type="transmembrane region" description="Helical" evidence="1">
    <location>
        <begin position="337"/>
        <end position="356"/>
    </location>
</feature>
<dbReference type="InterPro" id="IPR025178">
    <property type="entry name" value="Lnb_N"/>
</dbReference>
<name>A0A1I5YAE5_9BACT</name>
<keyword evidence="2" id="KW-0732">Signal</keyword>
<evidence type="ECO:0000256" key="1">
    <source>
        <dbReference type="SAM" id="Phobius"/>
    </source>
</evidence>
<feature type="transmembrane region" description="Helical" evidence="1">
    <location>
        <begin position="250"/>
        <end position="271"/>
    </location>
</feature>
<evidence type="ECO:0000259" key="4">
    <source>
        <dbReference type="Pfam" id="PF25221"/>
    </source>
</evidence>
<dbReference type="Pfam" id="PF25221">
    <property type="entry name" value="5TMH_Lnb"/>
    <property type="match status" value="1"/>
</dbReference>
<dbReference type="OrthoDB" id="319167at2"/>
<feature type="chain" id="PRO_5011745366" evidence="2">
    <location>
        <begin position="20"/>
        <end position="386"/>
    </location>
</feature>
<dbReference type="Pfam" id="PF13387">
    <property type="entry name" value="Lnb_N"/>
    <property type="match status" value="1"/>
</dbReference>